<dbReference type="eggNOG" id="ENOG50320CM">
    <property type="taxonomic scope" value="Bacteria"/>
</dbReference>
<evidence type="ECO:0000313" key="1">
    <source>
        <dbReference type="EMBL" id="ACB50878.1"/>
    </source>
</evidence>
<dbReference type="STRING" id="43989.cce_1528"/>
<dbReference type="Proteomes" id="UP000001203">
    <property type="component" value="Chromosome circular"/>
</dbReference>
<dbReference type="EMBL" id="CP000806">
    <property type="protein sequence ID" value="ACB50878.1"/>
    <property type="molecule type" value="Genomic_DNA"/>
</dbReference>
<reference evidence="1 2" key="1">
    <citation type="journal article" date="2008" name="Proc. Natl. Acad. Sci. U.S.A.">
        <title>The genome of Cyanothece 51142, a unicellular diazotrophic cyanobacterium important in the marine nitrogen cycle.</title>
        <authorList>
            <person name="Welsh E.A."/>
            <person name="Liberton M."/>
            <person name="Stoeckel J."/>
            <person name="Loh T."/>
            <person name="Elvitigala T."/>
            <person name="Wang C."/>
            <person name="Wollam A."/>
            <person name="Fulton R.S."/>
            <person name="Clifton S.W."/>
            <person name="Jacobs J.M."/>
            <person name="Aurora R."/>
            <person name="Ghosh B.K."/>
            <person name="Sherman L.A."/>
            <person name="Smith R.D."/>
            <person name="Wilson R.K."/>
            <person name="Pakrasi H.B."/>
        </authorList>
    </citation>
    <scope>NUCLEOTIDE SEQUENCE [LARGE SCALE GENOMIC DNA]</scope>
    <source>
        <strain evidence="2">ATCC 51142 / BH68</strain>
    </source>
</reference>
<dbReference type="HOGENOM" id="CLU_098316_1_0_3"/>
<dbReference type="AlphaFoldDB" id="B1WXD4"/>
<keyword evidence="2" id="KW-1185">Reference proteome</keyword>
<evidence type="ECO:0000313" key="2">
    <source>
        <dbReference type="Proteomes" id="UP000001203"/>
    </source>
</evidence>
<protein>
    <submittedName>
        <fullName evidence="1">Uncharacterized protein</fullName>
    </submittedName>
</protein>
<accession>B1WXD4</accession>
<organism evidence="1 2">
    <name type="scientific">Crocosphaera subtropica (strain ATCC 51142 / BH68)</name>
    <name type="common">Cyanothece sp. (strain ATCC 51142)</name>
    <dbReference type="NCBI Taxonomy" id="43989"/>
    <lineage>
        <taxon>Bacteria</taxon>
        <taxon>Bacillati</taxon>
        <taxon>Cyanobacteriota</taxon>
        <taxon>Cyanophyceae</taxon>
        <taxon>Oscillatoriophycideae</taxon>
        <taxon>Chroococcales</taxon>
        <taxon>Aphanothecaceae</taxon>
        <taxon>Crocosphaera</taxon>
        <taxon>Crocosphaera subtropica</taxon>
    </lineage>
</organism>
<gene>
    <name evidence="1" type="ordered locus">cce_1528</name>
</gene>
<sequence length="203" mass="23096">MILLWPGIVLLMKLALRNQNPDTRIRKLLNIALITVLSFVSVASPIQAFSKRSETCPSDVETLMTRMLKDLPGYSNRVAQRSRIGDRSVEIYNYILVAGNPEFEPLPLSNLQYEPELPDETKQVFFTTLERQYTPTEAILLQNYYWLFLTPTSEGWRLVLLFSQLADLEQGDLPLPPQNAMNGAIGQGIKLWLKDCRAGVLKQ</sequence>
<dbReference type="KEGG" id="cyt:cce_1528"/>
<name>B1WXD4_CROS5</name>
<proteinExistence type="predicted"/>